<evidence type="ECO:0000256" key="2">
    <source>
        <dbReference type="ARBA" id="ARBA00022803"/>
    </source>
</evidence>
<protein>
    <recommendedName>
        <fullName evidence="5">HTH luxR-type domain-containing protein</fullName>
    </recommendedName>
</protein>
<dbReference type="InterPro" id="IPR011990">
    <property type="entry name" value="TPR-like_helical_dom_sf"/>
</dbReference>
<dbReference type="PANTHER" id="PTHR45641:SF19">
    <property type="entry name" value="NEPHROCYSTIN-3"/>
    <property type="match status" value="1"/>
</dbReference>
<dbReference type="SUPFAM" id="SSF48452">
    <property type="entry name" value="TPR-like"/>
    <property type="match status" value="2"/>
</dbReference>
<dbReference type="AlphaFoldDB" id="A0A381TP88"/>
<keyword evidence="2" id="KW-0802">TPR repeat</keyword>
<evidence type="ECO:0000256" key="4">
    <source>
        <dbReference type="SAM" id="Phobius"/>
    </source>
</evidence>
<dbReference type="Gene3D" id="1.10.10.10">
    <property type="entry name" value="Winged helix-like DNA-binding domain superfamily/Winged helix DNA-binding domain"/>
    <property type="match status" value="1"/>
</dbReference>
<keyword evidence="4" id="KW-0472">Membrane</keyword>
<accession>A0A381TP88</accession>
<dbReference type="InterPro" id="IPR019734">
    <property type="entry name" value="TPR_rpt"/>
</dbReference>
<keyword evidence="1" id="KW-0677">Repeat</keyword>
<dbReference type="Gene3D" id="1.25.40.10">
    <property type="entry name" value="Tetratricopeptide repeat domain"/>
    <property type="match status" value="1"/>
</dbReference>
<dbReference type="SMART" id="SM00421">
    <property type="entry name" value="HTH_LUXR"/>
    <property type="match status" value="1"/>
</dbReference>
<evidence type="ECO:0000256" key="3">
    <source>
        <dbReference type="SAM" id="Coils"/>
    </source>
</evidence>
<feature type="domain" description="HTH luxR-type" evidence="5">
    <location>
        <begin position="544"/>
        <end position="601"/>
    </location>
</feature>
<feature type="transmembrane region" description="Helical" evidence="4">
    <location>
        <begin position="406"/>
        <end position="425"/>
    </location>
</feature>
<dbReference type="PROSITE" id="PS50005">
    <property type="entry name" value="TPR"/>
    <property type="match status" value="1"/>
</dbReference>
<dbReference type="SUPFAM" id="SSF46894">
    <property type="entry name" value="C-terminal effector domain of the bipartite response regulators"/>
    <property type="match status" value="1"/>
</dbReference>
<feature type="coiled-coil region" evidence="3">
    <location>
        <begin position="429"/>
        <end position="468"/>
    </location>
</feature>
<dbReference type="InterPro" id="IPR016032">
    <property type="entry name" value="Sig_transdc_resp-reg_C-effctor"/>
</dbReference>
<dbReference type="PANTHER" id="PTHR45641">
    <property type="entry name" value="TETRATRICOPEPTIDE REPEAT PROTEIN (AFU_ORTHOLOGUE AFUA_6G03870)"/>
    <property type="match status" value="1"/>
</dbReference>
<sequence>MTTHLRYLLILILTLSGLNRADPDQNQIAGSDGEKLVDSLRVMKFSYPRESIQFAYDILEFYPERRPNRTIASVFSILGEISMNKSLPLQALEYFMEAEREFDEIGRLKGFPWLMVNMGNVYFQEGLMEEARIKYIEAYDIFSNYYFEINKNNSLAGQAVTQNNLGLIEQGLNNFANALVHFQQGLEVRRELGKPLDLAHSYLSIGHLYLEWGKLDSSVEYFNRADSISLIYKLPDDEQSGSQNWEEEINPQLSLRYAGKSQEYRGELQMRLGQPAKAFIYYKRAQEYYKSWPMDYIQLMALTAESFMPLNEPDSALWYLQKGLMKAAGQGLIGQELSLLEKKRELLVTIGDYGSANAAADRIIVLKERQMSVQMNDMLNNLELKTALRSKQQDLEREKNRVQRNLLMTIFGFVVLILVVLNFRSRHIASQQEKRIMNQEKQAANRQRRIAEQESKMTRIELNAKERELSSMSAYIVQKNDLLHTLKKEVDYHINLLSKEEQKMFRSLRSQLKSTIDADTDWKEFEKKFASVYPGLLETLVDNYPELTSSDLKICSYLRMNQNTKEMAELTGLSVRALESRRYRLRKKLNLDRSIDLVTFLHSIDISKDAQA</sequence>
<evidence type="ECO:0000256" key="1">
    <source>
        <dbReference type="ARBA" id="ARBA00022737"/>
    </source>
</evidence>
<name>A0A381TP88_9ZZZZ</name>
<gene>
    <name evidence="6" type="ORF">METZ01_LOCUS68727</name>
</gene>
<organism evidence="6">
    <name type="scientific">marine metagenome</name>
    <dbReference type="NCBI Taxonomy" id="408172"/>
    <lineage>
        <taxon>unclassified sequences</taxon>
        <taxon>metagenomes</taxon>
        <taxon>ecological metagenomes</taxon>
    </lineage>
</organism>
<dbReference type="Pfam" id="PF13424">
    <property type="entry name" value="TPR_12"/>
    <property type="match status" value="1"/>
</dbReference>
<evidence type="ECO:0000313" key="6">
    <source>
        <dbReference type="EMBL" id="SVA15873.1"/>
    </source>
</evidence>
<dbReference type="InterPro" id="IPR036388">
    <property type="entry name" value="WH-like_DNA-bd_sf"/>
</dbReference>
<dbReference type="SMART" id="SM00028">
    <property type="entry name" value="TPR"/>
    <property type="match status" value="5"/>
</dbReference>
<proteinExistence type="predicted"/>
<reference evidence="6" key="1">
    <citation type="submission" date="2018-05" db="EMBL/GenBank/DDBJ databases">
        <authorList>
            <person name="Lanie J.A."/>
            <person name="Ng W.-L."/>
            <person name="Kazmierczak K.M."/>
            <person name="Andrzejewski T.M."/>
            <person name="Davidsen T.M."/>
            <person name="Wayne K.J."/>
            <person name="Tettelin H."/>
            <person name="Glass J.I."/>
            <person name="Rusch D."/>
            <person name="Podicherti R."/>
            <person name="Tsui H.-C.T."/>
            <person name="Winkler M.E."/>
        </authorList>
    </citation>
    <scope>NUCLEOTIDE SEQUENCE</scope>
</reference>
<dbReference type="InterPro" id="IPR000792">
    <property type="entry name" value="Tscrpt_reg_LuxR_C"/>
</dbReference>
<keyword evidence="4" id="KW-1133">Transmembrane helix</keyword>
<keyword evidence="3" id="KW-0175">Coiled coil</keyword>
<dbReference type="GO" id="GO:0006355">
    <property type="term" value="P:regulation of DNA-templated transcription"/>
    <property type="evidence" value="ECO:0007669"/>
    <property type="project" value="InterPro"/>
</dbReference>
<dbReference type="EMBL" id="UINC01004649">
    <property type="protein sequence ID" value="SVA15873.1"/>
    <property type="molecule type" value="Genomic_DNA"/>
</dbReference>
<evidence type="ECO:0000259" key="5">
    <source>
        <dbReference type="SMART" id="SM00421"/>
    </source>
</evidence>
<keyword evidence="4" id="KW-0812">Transmembrane</keyword>
<dbReference type="GO" id="GO:0003677">
    <property type="term" value="F:DNA binding"/>
    <property type="evidence" value="ECO:0007669"/>
    <property type="project" value="InterPro"/>
</dbReference>